<sequence>MTDLEKNTHFKILVLDGGGSKGVYTLGILKELELKLGSPLCEHFNLIYGTSTGSIIGALLALGKSISEIKELYDKNIPVIMSKANKKSRSKALKELADLIFKDLKFEDFKTDVGIVAVNYSTQNPLIFKSNKKQAHGMAQSFIPGFGCTISEAVQASCSAYPIFNRKIVTTVNNGVIDTLDGGFIANNATLFALVDADKAFKVSSDNIRLLSLGTGSFIESPMKGLIGYLSYLKFFKFVGRILTSSTNTNVILAKLLYPHIRIVRINDVFNQPEYGTNMLEKNKRKLEKLFQLGRNSFASKEAEIENLFNE</sequence>
<dbReference type="GO" id="GO:0004620">
    <property type="term" value="F:phospholipase activity"/>
    <property type="evidence" value="ECO:0007669"/>
    <property type="project" value="TreeGrafter"/>
</dbReference>
<accession>A0A1B9A161</accession>
<dbReference type="OrthoDB" id="9807112at2"/>
<dbReference type="PROSITE" id="PS51635">
    <property type="entry name" value="PNPLA"/>
    <property type="match status" value="1"/>
</dbReference>
<evidence type="ECO:0000256" key="2">
    <source>
        <dbReference type="ARBA" id="ARBA00022963"/>
    </source>
</evidence>
<evidence type="ECO:0000256" key="3">
    <source>
        <dbReference type="ARBA" id="ARBA00023098"/>
    </source>
</evidence>
<dbReference type="Pfam" id="PF01734">
    <property type="entry name" value="Patatin"/>
    <property type="match status" value="1"/>
</dbReference>
<keyword evidence="2 4" id="KW-0442">Lipid degradation</keyword>
<evidence type="ECO:0000259" key="5">
    <source>
        <dbReference type="PROSITE" id="PS51635"/>
    </source>
</evidence>
<dbReference type="PANTHER" id="PTHR24185">
    <property type="entry name" value="CALCIUM-INDEPENDENT PHOSPHOLIPASE A2-GAMMA"/>
    <property type="match status" value="1"/>
</dbReference>
<keyword evidence="1 4" id="KW-0378">Hydrolase</keyword>
<feature type="domain" description="PNPLA" evidence="5">
    <location>
        <begin position="13"/>
        <end position="194"/>
    </location>
</feature>
<keyword evidence="3 4" id="KW-0443">Lipid metabolism</keyword>
<evidence type="ECO:0000313" key="7">
    <source>
        <dbReference type="Proteomes" id="UP000092651"/>
    </source>
</evidence>
<dbReference type="GO" id="GO:0006631">
    <property type="term" value="P:fatty acid metabolic process"/>
    <property type="evidence" value="ECO:0007669"/>
    <property type="project" value="TreeGrafter"/>
</dbReference>
<gene>
    <name evidence="6" type="ORF">BBI01_03640</name>
</gene>
<dbReference type="RefSeq" id="WP_065393302.1">
    <property type="nucleotide sequence ID" value="NZ_MAYH01000001.1"/>
</dbReference>
<feature type="short sequence motif" description="GXSXG" evidence="4">
    <location>
        <begin position="49"/>
        <end position="53"/>
    </location>
</feature>
<evidence type="ECO:0000313" key="6">
    <source>
        <dbReference type="EMBL" id="OCA77552.1"/>
    </source>
</evidence>
<protein>
    <recommendedName>
        <fullName evidence="5">PNPLA domain-containing protein</fullName>
    </recommendedName>
</protein>
<dbReference type="PANTHER" id="PTHR24185:SF1">
    <property type="entry name" value="CALCIUM-INDEPENDENT PHOSPHOLIPASE A2-GAMMA"/>
    <property type="match status" value="1"/>
</dbReference>
<dbReference type="SUPFAM" id="SSF52151">
    <property type="entry name" value="FabD/lysophospholipase-like"/>
    <property type="match status" value="1"/>
</dbReference>
<dbReference type="GO" id="GO:0016042">
    <property type="term" value="P:lipid catabolic process"/>
    <property type="evidence" value="ECO:0007669"/>
    <property type="project" value="UniProtKB-UniRule"/>
</dbReference>
<dbReference type="InterPro" id="IPR016035">
    <property type="entry name" value="Acyl_Trfase/lysoPLipase"/>
</dbReference>
<dbReference type="InterPro" id="IPR002641">
    <property type="entry name" value="PNPLA_dom"/>
</dbReference>
<dbReference type="CDD" id="cd07199">
    <property type="entry name" value="Pat17_PNPLA8_PNPLA9_like"/>
    <property type="match status" value="1"/>
</dbReference>
<proteinExistence type="predicted"/>
<evidence type="ECO:0000256" key="4">
    <source>
        <dbReference type="PROSITE-ProRule" id="PRU01161"/>
    </source>
</evidence>
<name>A0A1B9A161_9FLAO</name>
<feature type="short sequence motif" description="GXGXXG" evidence="4">
    <location>
        <begin position="17"/>
        <end position="22"/>
    </location>
</feature>
<reference evidence="6 7" key="1">
    <citation type="submission" date="2016-07" db="EMBL/GenBank/DDBJ databases">
        <authorList>
            <person name="Jeong J.-J."/>
            <person name="Kim D.W."/>
            <person name="Sang M.K."/>
            <person name="Choi I.-G."/>
            <person name="Kim K.D."/>
        </authorList>
    </citation>
    <scope>NUCLEOTIDE SEQUENCE [LARGE SCALE GENOMIC DNA]</scope>
    <source>
        <strain evidence="6 7">UTM-3</strain>
    </source>
</reference>
<feature type="short sequence motif" description="DGA/G" evidence="4">
    <location>
        <begin position="181"/>
        <end position="183"/>
    </location>
</feature>
<dbReference type="Proteomes" id="UP000092651">
    <property type="component" value="Unassembled WGS sequence"/>
</dbReference>
<feature type="active site" description="Nucleophile" evidence="4">
    <location>
        <position position="51"/>
    </location>
</feature>
<dbReference type="GO" id="GO:0016020">
    <property type="term" value="C:membrane"/>
    <property type="evidence" value="ECO:0007669"/>
    <property type="project" value="TreeGrafter"/>
</dbReference>
<dbReference type="EMBL" id="MAYH01000001">
    <property type="protein sequence ID" value="OCA77552.1"/>
    <property type="molecule type" value="Genomic_DNA"/>
</dbReference>
<organism evidence="6 7">
    <name type="scientific">Chryseobacterium artocarpi</name>
    <dbReference type="NCBI Taxonomy" id="1414727"/>
    <lineage>
        <taxon>Bacteria</taxon>
        <taxon>Pseudomonadati</taxon>
        <taxon>Bacteroidota</taxon>
        <taxon>Flavobacteriia</taxon>
        <taxon>Flavobacteriales</taxon>
        <taxon>Weeksellaceae</taxon>
        <taxon>Chryseobacterium group</taxon>
        <taxon>Chryseobacterium</taxon>
    </lineage>
</organism>
<keyword evidence="7" id="KW-1185">Reference proteome</keyword>
<evidence type="ECO:0000256" key="1">
    <source>
        <dbReference type="ARBA" id="ARBA00022801"/>
    </source>
</evidence>
<dbReference type="AlphaFoldDB" id="A0A1B9A161"/>
<comment type="caution">
    <text evidence="6">The sequence shown here is derived from an EMBL/GenBank/DDBJ whole genome shotgun (WGS) entry which is preliminary data.</text>
</comment>
<dbReference type="Gene3D" id="3.40.1090.10">
    <property type="entry name" value="Cytosolic phospholipase A2 catalytic domain"/>
    <property type="match status" value="1"/>
</dbReference>
<feature type="active site" description="Proton acceptor" evidence="4">
    <location>
        <position position="181"/>
    </location>
</feature>